<dbReference type="GO" id="GO:0042597">
    <property type="term" value="C:periplasmic space"/>
    <property type="evidence" value="ECO:0007669"/>
    <property type="project" value="UniProtKB-SubCell"/>
</dbReference>
<evidence type="ECO:0000256" key="4">
    <source>
        <dbReference type="ARBA" id="ARBA00022764"/>
    </source>
</evidence>
<keyword evidence="8" id="KW-1185">Reference proteome</keyword>
<evidence type="ECO:0000256" key="6">
    <source>
        <dbReference type="SAM" id="SignalP"/>
    </source>
</evidence>
<evidence type="ECO:0000256" key="3">
    <source>
        <dbReference type="ARBA" id="ARBA00022729"/>
    </source>
</evidence>
<sequence>MKKMQAKTKWLSVLSGVAVSALLLTACGGGGGETSGTQPQPDTSASGNAGDAKDKFKGQSLNLLTWEGYADPKFTKAFEDKYGVKVNPTYFASSDELLAKLKAGGGDTYDIISPSTDVAELLVQSDMVEPIDTSKISNYNDLNETLRNMKDVQKDGKQYGLPFAWGPDYLIYDADVVKEEPKSWSVFWDAQYKGKVSVYDDISNIYMIGQMQGLDKTDKGALYNMTPEQLQSAKQKLIELKPNVRKYWTTAGELNDLFANKEVALAVGWPLTVSEVNKKGRNLKWTIPDEGATGWIDRLMIVKGSKHLELAQQYLDYIAKPEPMAQVAEVTNYSVANAKAAEFMSKELQEITYINDMDKLFSKINFWQYVKERASYNDIWTEVKTN</sequence>
<keyword evidence="2" id="KW-0813">Transport</keyword>
<evidence type="ECO:0000313" key="8">
    <source>
        <dbReference type="Proteomes" id="UP000271031"/>
    </source>
</evidence>
<dbReference type="AlphaFoldDB" id="A0A3M8DFZ2"/>
<dbReference type="PANTHER" id="PTHR30222:SF17">
    <property type="entry name" value="SPERMIDINE_PUTRESCINE-BINDING PERIPLASMIC PROTEIN"/>
    <property type="match status" value="1"/>
</dbReference>
<dbReference type="GO" id="GO:0019808">
    <property type="term" value="F:polyamine binding"/>
    <property type="evidence" value="ECO:0007669"/>
    <property type="project" value="InterPro"/>
</dbReference>
<feature type="compositionally biased region" description="Polar residues" evidence="5">
    <location>
        <begin position="35"/>
        <end position="47"/>
    </location>
</feature>
<reference evidence="7 8" key="1">
    <citation type="submission" date="2018-10" db="EMBL/GenBank/DDBJ databases">
        <title>Phylogenomics of Brevibacillus.</title>
        <authorList>
            <person name="Dunlap C."/>
        </authorList>
    </citation>
    <scope>NUCLEOTIDE SEQUENCE [LARGE SCALE GENOMIC DNA]</scope>
    <source>
        <strain evidence="7 8">JCM 15716</strain>
    </source>
</reference>
<dbReference type="EMBL" id="RHHQ01000012">
    <property type="protein sequence ID" value="RNB86916.1"/>
    <property type="molecule type" value="Genomic_DNA"/>
</dbReference>
<evidence type="ECO:0000313" key="7">
    <source>
        <dbReference type="EMBL" id="RNB86916.1"/>
    </source>
</evidence>
<dbReference type="PRINTS" id="PR00909">
    <property type="entry name" value="SPERMDNBNDNG"/>
</dbReference>
<evidence type="ECO:0000256" key="5">
    <source>
        <dbReference type="SAM" id="MobiDB-lite"/>
    </source>
</evidence>
<name>A0A3M8DFZ2_9BACL</name>
<dbReference type="GO" id="GO:0015846">
    <property type="term" value="P:polyamine transport"/>
    <property type="evidence" value="ECO:0007669"/>
    <property type="project" value="InterPro"/>
</dbReference>
<dbReference type="SUPFAM" id="SSF53850">
    <property type="entry name" value="Periplasmic binding protein-like II"/>
    <property type="match status" value="1"/>
</dbReference>
<comment type="caution">
    <text evidence="7">The sequence shown here is derived from an EMBL/GenBank/DDBJ whole genome shotgun (WGS) entry which is preliminary data.</text>
</comment>
<feature type="region of interest" description="Disordered" evidence="5">
    <location>
        <begin position="31"/>
        <end position="52"/>
    </location>
</feature>
<dbReference type="InterPro" id="IPR001188">
    <property type="entry name" value="Sperm_putr-bd"/>
</dbReference>
<keyword evidence="3 6" id="KW-0732">Signal</keyword>
<dbReference type="Pfam" id="PF13416">
    <property type="entry name" value="SBP_bac_8"/>
    <property type="match status" value="1"/>
</dbReference>
<feature type="signal peptide" evidence="6">
    <location>
        <begin position="1"/>
        <end position="26"/>
    </location>
</feature>
<dbReference type="PROSITE" id="PS51257">
    <property type="entry name" value="PROKAR_LIPOPROTEIN"/>
    <property type="match status" value="1"/>
</dbReference>
<dbReference type="CDD" id="cd13588">
    <property type="entry name" value="PBP2_polyamine_1"/>
    <property type="match status" value="1"/>
</dbReference>
<gene>
    <name evidence="7" type="ORF">EDM56_14460</name>
</gene>
<accession>A0A3M8DFZ2</accession>
<evidence type="ECO:0000256" key="2">
    <source>
        <dbReference type="ARBA" id="ARBA00022448"/>
    </source>
</evidence>
<feature type="chain" id="PRO_5038968897" evidence="6">
    <location>
        <begin position="27"/>
        <end position="386"/>
    </location>
</feature>
<dbReference type="PANTHER" id="PTHR30222">
    <property type="entry name" value="SPERMIDINE/PUTRESCINE-BINDING PERIPLASMIC PROTEIN"/>
    <property type="match status" value="1"/>
</dbReference>
<dbReference type="Proteomes" id="UP000271031">
    <property type="component" value="Unassembled WGS sequence"/>
</dbReference>
<protein>
    <submittedName>
        <fullName evidence="7">Extracellular solute-binding protein</fullName>
    </submittedName>
</protein>
<proteinExistence type="predicted"/>
<dbReference type="RefSeq" id="WP_122918613.1">
    <property type="nucleotide sequence ID" value="NZ_RHHQ01000012.1"/>
</dbReference>
<dbReference type="InterPro" id="IPR006059">
    <property type="entry name" value="SBP"/>
</dbReference>
<keyword evidence="4" id="KW-0574">Periplasm</keyword>
<dbReference type="OrthoDB" id="9769319at2"/>
<comment type="subcellular location">
    <subcellularLocation>
        <location evidence="1">Periplasm</location>
    </subcellularLocation>
</comment>
<dbReference type="Gene3D" id="3.40.190.10">
    <property type="entry name" value="Periplasmic binding protein-like II"/>
    <property type="match status" value="2"/>
</dbReference>
<organism evidence="7 8">
    <name type="scientific">Brevibacillus fluminis</name>
    <dbReference type="NCBI Taxonomy" id="511487"/>
    <lineage>
        <taxon>Bacteria</taxon>
        <taxon>Bacillati</taxon>
        <taxon>Bacillota</taxon>
        <taxon>Bacilli</taxon>
        <taxon>Bacillales</taxon>
        <taxon>Paenibacillaceae</taxon>
        <taxon>Brevibacillus</taxon>
    </lineage>
</organism>
<evidence type="ECO:0000256" key="1">
    <source>
        <dbReference type="ARBA" id="ARBA00004418"/>
    </source>
</evidence>